<comment type="cofactor">
    <cofactor evidence="1 11">
        <name>Zn(2+)</name>
        <dbReference type="ChEBI" id="CHEBI:29105"/>
    </cofactor>
</comment>
<dbReference type="RefSeq" id="WP_142935879.1">
    <property type="nucleotide sequence ID" value="NZ_FXTM01000018.1"/>
</dbReference>
<dbReference type="OrthoDB" id="9782003at2"/>
<keyword evidence="11" id="KW-0479">Metal-binding</keyword>
<sequence>MATLFYFIVALGVLIFVHELGHFLAARFFGVRVETFSIGFGPKLFKFRCCETEFAVSLIPLGGYVKMAGEDPDKPPKSPDEFYAKPPWQRIVIALAGPLMNLLLAVLFFAASYTIGRYVPSYQVESARVGFVLSEKVPLKPGDLILEVNGKRVKNWKEFNQIVSLNPDRDLRIKIKRGNKVEEIKVHTLVDKKNGIGVLPIVPAVKPVIGKVLPNSPADRAGLKPGDVILKINGVEITRWEQVVRTIGESNGKEVELLILRNGKQLTLKVKPEFNKKYGRYTIGIVPKVDLVFMKYPLSESLKKSVEEFKAQTNLFFTFLYKLITGQASIKSLGGPILIAEVAGKAAQAGISNFLYFMGFISLQLGYFNLIPLPVLDGGLILLFLIEILKGRSLSPQFREKFQQVGLLILGLLMIIVFYNDIMRLVSQ</sequence>
<evidence type="ECO:0000259" key="12">
    <source>
        <dbReference type="PROSITE" id="PS50106"/>
    </source>
</evidence>
<proteinExistence type="inferred from homology"/>
<dbReference type="PROSITE" id="PS50106">
    <property type="entry name" value="PDZ"/>
    <property type="match status" value="1"/>
</dbReference>
<gene>
    <name evidence="13" type="ORF">SAMN06269117_11822</name>
</gene>
<dbReference type="NCBIfam" id="TIGR00054">
    <property type="entry name" value="RIP metalloprotease RseP"/>
    <property type="match status" value="1"/>
</dbReference>
<dbReference type="Pfam" id="PF02163">
    <property type="entry name" value="Peptidase_M50"/>
    <property type="match status" value="1"/>
</dbReference>
<comment type="subcellular location">
    <subcellularLocation>
        <location evidence="2">Membrane</location>
        <topology evidence="2">Multi-pass membrane protein</topology>
    </subcellularLocation>
</comment>
<keyword evidence="5 11" id="KW-0812">Transmembrane</keyword>
<feature type="transmembrane region" description="Helical" evidence="11">
    <location>
        <begin position="405"/>
        <end position="422"/>
    </location>
</feature>
<protein>
    <recommendedName>
        <fullName evidence="11">Zinc metalloprotease</fullName>
        <ecNumber evidence="11">3.4.24.-</ecNumber>
    </recommendedName>
</protein>
<evidence type="ECO:0000256" key="4">
    <source>
        <dbReference type="ARBA" id="ARBA00022670"/>
    </source>
</evidence>
<dbReference type="Pfam" id="PF17820">
    <property type="entry name" value="PDZ_6"/>
    <property type="match status" value="1"/>
</dbReference>
<dbReference type="SUPFAM" id="SSF50156">
    <property type="entry name" value="PDZ domain-like"/>
    <property type="match status" value="2"/>
</dbReference>
<dbReference type="GO" id="GO:0004222">
    <property type="term" value="F:metalloendopeptidase activity"/>
    <property type="evidence" value="ECO:0007669"/>
    <property type="project" value="InterPro"/>
</dbReference>
<evidence type="ECO:0000313" key="13">
    <source>
        <dbReference type="EMBL" id="SMO67949.1"/>
    </source>
</evidence>
<dbReference type="InterPro" id="IPR004387">
    <property type="entry name" value="Pept_M50_Zn"/>
</dbReference>
<dbReference type="CDD" id="cd06163">
    <property type="entry name" value="S2P-M50_PDZ_RseP-like"/>
    <property type="match status" value="1"/>
</dbReference>
<dbReference type="Gene3D" id="2.30.42.10">
    <property type="match status" value="2"/>
</dbReference>
<dbReference type="AlphaFoldDB" id="A0A521D8C7"/>
<dbReference type="GO" id="GO:0046872">
    <property type="term" value="F:metal ion binding"/>
    <property type="evidence" value="ECO:0007669"/>
    <property type="project" value="UniProtKB-KW"/>
</dbReference>
<accession>A0A521D8C7</accession>
<dbReference type="EC" id="3.4.24.-" evidence="11"/>
<keyword evidence="9 11" id="KW-0482">Metalloprotease</keyword>
<feature type="transmembrane region" description="Helical" evidence="11">
    <location>
        <begin position="91"/>
        <end position="113"/>
    </location>
</feature>
<evidence type="ECO:0000256" key="7">
    <source>
        <dbReference type="ARBA" id="ARBA00022833"/>
    </source>
</evidence>
<dbReference type="EMBL" id="FXTM01000018">
    <property type="protein sequence ID" value="SMO67949.1"/>
    <property type="molecule type" value="Genomic_DNA"/>
</dbReference>
<evidence type="ECO:0000313" key="14">
    <source>
        <dbReference type="Proteomes" id="UP000317315"/>
    </source>
</evidence>
<comment type="similarity">
    <text evidence="3 11">Belongs to the peptidase M50B family.</text>
</comment>
<dbReference type="GO" id="GO:0006508">
    <property type="term" value="P:proteolysis"/>
    <property type="evidence" value="ECO:0007669"/>
    <property type="project" value="UniProtKB-KW"/>
</dbReference>
<evidence type="ECO:0000256" key="10">
    <source>
        <dbReference type="ARBA" id="ARBA00023136"/>
    </source>
</evidence>
<keyword evidence="14" id="KW-1185">Reference proteome</keyword>
<evidence type="ECO:0000256" key="11">
    <source>
        <dbReference type="RuleBase" id="RU362031"/>
    </source>
</evidence>
<keyword evidence="6 11" id="KW-0378">Hydrolase</keyword>
<evidence type="ECO:0000256" key="8">
    <source>
        <dbReference type="ARBA" id="ARBA00022989"/>
    </source>
</evidence>
<dbReference type="Proteomes" id="UP000317315">
    <property type="component" value="Unassembled WGS sequence"/>
</dbReference>
<dbReference type="PANTHER" id="PTHR42837">
    <property type="entry name" value="REGULATOR OF SIGMA-E PROTEASE RSEP"/>
    <property type="match status" value="1"/>
</dbReference>
<dbReference type="InterPro" id="IPR036034">
    <property type="entry name" value="PDZ_sf"/>
</dbReference>
<dbReference type="GO" id="GO:0016020">
    <property type="term" value="C:membrane"/>
    <property type="evidence" value="ECO:0007669"/>
    <property type="project" value="UniProtKB-SubCell"/>
</dbReference>
<evidence type="ECO:0000256" key="2">
    <source>
        <dbReference type="ARBA" id="ARBA00004141"/>
    </source>
</evidence>
<dbReference type="SMART" id="SM00228">
    <property type="entry name" value="PDZ"/>
    <property type="match status" value="2"/>
</dbReference>
<reference evidence="13 14" key="1">
    <citation type="submission" date="2017-05" db="EMBL/GenBank/DDBJ databases">
        <authorList>
            <person name="Varghese N."/>
            <person name="Submissions S."/>
        </authorList>
    </citation>
    <scope>NUCLEOTIDE SEQUENCE [LARGE SCALE GENOMIC DNA]</scope>
    <source>
        <strain evidence="13 14">DSM 16304</strain>
    </source>
</reference>
<evidence type="ECO:0000256" key="5">
    <source>
        <dbReference type="ARBA" id="ARBA00022692"/>
    </source>
</evidence>
<dbReference type="CDD" id="cd23081">
    <property type="entry name" value="cpPDZ_EcRseP-like"/>
    <property type="match status" value="1"/>
</dbReference>
<keyword evidence="8 11" id="KW-1133">Transmembrane helix</keyword>
<name>A0A521D8C7_9BACT</name>
<dbReference type="InterPro" id="IPR041489">
    <property type="entry name" value="PDZ_6"/>
</dbReference>
<feature type="transmembrane region" description="Helical" evidence="11">
    <location>
        <begin position="6"/>
        <end position="25"/>
    </location>
</feature>
<dbReference type="PANTHER" id="PTHR42837:SF2">
    <property type="entry name" value="MEMBRANE METALLOPROTEASE ARASP2, CHLOROPLASTIC-RELATED"/>
    <property type="match status" value="1"/>
</dbReference>
<evidence type="ECO:0000256" key="3">
    <source>
        <dbReference type="ARBA" id="ARBA00007931"/>
    </source>
</evidence>
<keyword evidence="4 13" id="KW-0645">Protease</keyword>
<dbReference type="InterPro" id="IPR001478">
    <property type="entry name" value="PDZ"/>
</dbReference>
<dbReference type="CDD" id="cd05709">
    <property type="entry name" value="S2P-M50"/>
    <property type="match status" value="1"/>
</dbReference>
<organism evidence="13 14">
    <name type="scientific">Balnearium lithotrophicum</name>
    <dbReference type="NCBI Taxonomy" id="223788"/>
    <lineage>
        <taxon>Bacteria</taxon>
        <taxon>Pseudomonadati</taxon>
        <taxon>Aquificota</taxon>
        <taxon>Aquificia</taxon>
        <taxon>Desulfurobacteriales</taxon>
        <taxon>Desulfurobacteriaceae</taxon>
        <taxon>Balnearium</taxon>
    </lineage>
</organism>
<feature type="transmembrane region" description="Helical" evidence="11">
    <location>
        <begin position="354"/>
        <end position="385"/>
    </location>
</feature>
<feature type="domain" description="PDZ" evidence="12">
    <location>
        <begin position="208"/>
        <end position="274"/>
    </location>
</feature>
<keyword evidence="10 11" id="KW-0472">Membrane</keyword>
<evidence type="ECO:0000256" key="6">
    <source>
        <dbReference type="ARBA" id="ARBA00022801"/>
    </source>
</evidence>
<keyword evidence="7 11" id="KW-0862">Zinc</keyword>
<evidence type="ECO:0000256" key="9">
    <source>
        <dbReference type="ARBA" id="ARBA00023049"/>
    </source>
</evidence>
<dbReference type="InterPro" id="IPR008915">
    <property type="entry name" value="Peptidase_M50"/>
</dbReference>
<evidence type="ECO:0000256" key="1">
    <source>
        <dbReference type="ARBA" id="ARBA00001947"/>
    </source>
</evidence>